<gene>
    <name evidence="2" type="ORF">GCK32_011859</name>
</gene>
<keyword evidence="3" id="KW-1185">Reference proteome</keyword>
<dbReference type="AlphaFoldDB" id="A0AAN8IIT3"/>
<dbReference type="InterPro" id="IPR001452">
    <property type="entry name" value="SH3_domain"/>
</dbReference>
<dbReference type="Gene3D" id="2.30.30.40">
    <property type="entry name" value="SH3 Domains"/>
    <property type="match status" value="1"/>
</dbReference>
<evidence type="ECO:0000313" key="2">
    <source>
        <dbReference type="EMBL" id="KAK5971973.1"/>
    </source>
</evidence>
<organism evidence="2 3">
    <name type="scientific">Trichostrongylus colubriformis</name>
    <name type="common">Black scour worm</name>
    <dbReference type="NCBI Taxonomy" id="6319"/>
    <lineage>
        <taxon>Eukaryota</taxon>
        <taxon>Metazoa</taxon>
        <taxon>Ecdysozoa</taxon>
        <taxon>Nematoda</taxon>
        <taxon>Chromadorea</taxon>
        <taxon>Rhabditida</taxon>
        <taxon>Rhabditina</taxon>
        <taxon>Rhabditomorpha</taxon>
        <taxon>Strongyloidea</taxon>
        <taxon>Trichostrongylidae</taxon>
        <taxon>Trichostrongylus</taxon>
    </lineage>
</organism>
<dbReference type="SUPFAM" id="SSF50044">
    <property type="entry name" value="SH3-domain"/>
    <property type="match status" value="2"/>
</dbReference>
<comment type="caution">
    <text evidence="2">The sequence shown here is derived from an EMBL/GenBank/DDBJ whole genome shotgun (WGS) entry which is preliminary data.</text>
</comment>
<dbReference type="PRINTS" id="PR00452">
    <property type="entry name" value="SH3DOMAIN"/>
</dbReference>
<name>A0AAN8IIT3_TRICO</name>
<protein>
    <submittedName>
        <fullName evidence="2">SH3 domain protein</fullName>
    </submittedName>
</protein>
<evidence type="ECO:0000313" key="3">
    <source>
        <dbReference type="Proteomes" id="UP001331761"/>
    </source>
</evidence>
<reference evidence="2 3" key="1">
    <citation type="submission" date="2019-10" db="EMBL/GenBank/DDBJ databases">
        <title>Assembly and Annotation for the nematode Trichostrongylus colubriformis.</title>
        <authorList>
            <person name="Martin J."/>
        </authorList>
    </citation>
    <scope>NUCLEOTIDE SEQUENCE [LARGE SCALE GENOMIC DNA]</scope>
    <source>
        <strain evidence="2">G859</strain>
        <tissue evidence="2">Whole worm</tissue>
    </source>
</reference>
<proteinExistence type="predicted"/>
<dbReference type="Proteomes" id="UP001331761">
    <property type="component" value="Unassembled WGS sequence"/>
</dbReference>
<accession>A0AAN8IIT3</accession>
<keyword evidence="1" id="KW-0728">SH3 domain</keyword>
<dbReference type="InterPro" id="IPR036028">
    <property type="entry name" value="SH3-like_dom_sf"/>
</dbReference>
<dbReference type="EMBL" id="WIXE01017162">
    <property type="protein sequence ID" value="KAK5971973.1"/>
    <property type="molecule type" value="Genomic_DNA"/>
</dbReference>
<sequence length="148" mass="16581">MAEPATQAAPFENKMAAAYDYSSVVAGDSEFKMGNTVEVIACLDQDWIRGRQARHFFHGSLGETGRTVAAIADHSSDDPKMYFSKGDRIIIVEDASLLAIGTWDTLLPLRYYVIHHIVQVDSYWYRGKVEGFKTFPPGLFPKAFVKED</sequence>
<evidence type="ECO:0000256" key="1">
    <source>
        <dbReference type="ARBA" id="ARBA00022443"/>
    </source>
</evidence>